<keyword evidence="3" id="KW-1185">Reference proteome</keyword>
<organism evidence="2 3">
    <name type="scientific">Arcicella rigui</name>
    <dbReference type="NCBI Taxonomy" id="797020"/>
    <lineage>
        <taxon>Bacteria</taxon>
        <taxon>Pseudomonadati</taxon>
        <taxon>Bacteroidota</taxon>
        <taxon>Cytophagia</taxon>
        <taxon>Cytophagales</taxon>
        <taxon>Flectobacillaceae</taxon>
        <taxon>Arcicella</taxon>
    </lineage>
</organism>
<dbReference type="Proteomes" id="UP001302949">
    <property type="component" value="Unassembled WGS sequence"/>
</dbReference>
<evidence type="ECO:0000313" key="2">
    <source>
        <dbReference type="EMBL" id="MEA5137941.1"/>
    </source>
</evidence>
<evidence type="ECO:0000313" key="3">
    <source>
        <dbReference type="Proteomes" id="UP001302949"/>
    </source>
</evidence>
<proteinExistence type="predicted"/>
<comment type="caution">
    <text evidence="2">The sequence shown here is derived from an EMBL/GenBank/DDBJ whole genome shotgun (WGS) entry which is preliminary data.</text>
</comment>
<name>A0ABU5Q529_9BACT</name>
<evidence type="ECO:0000256" key="1">
    <source>
        <dbReference type="SAM" id="Phobius"/>
    </source>
</evidence>
<reference evidence="2 3" key="1">
    <citation type="submission" date="2023-12" db="EMBL/GenBank/DDBJ databases">
        <title>Novel species of the genus Arcicella isolated from rivers.</title>
        <authorList>
            <person name="Lu H."/>
        </authorList>
    </citation>
    <scope>NUCLEOTIDE SEQUENCE [LARGE SCALE GENOMIC DNA]</scope>
    <source>
        <strain evidence="2 3">KCTC 23307</strain>
    </source>
</reference>
<accession>A0ABU5Q529</accession>
<keyword evidence="1" id="KW-1133">Transmembrane helix</keyword>
<dbReference type="RefSeq" id="WP_323295111.1">
    <property type="nucleotide sequence ID" value="NZ_JAYFUM010000003.1"/>
</dbReference>
<feature type="transmembrane region" description="Helical" evidence="1">
    <location>
        <begin position="23"/>
        <end position="42"/>
    </location>
</feature>
<protein>
    <submittedName>
        <fullName evidence="2">Uncharacterized protein</fullName>
    </submittedName>
</protein>
<sequence>MKKIGEGIYINVSPEKITITKSLSLWSKIILLIGFVVSIMYWRNDFLTGGMIFLNILGSLHREHIEIDIKNKILNQYSKLLFCKYFEKNNYLQAQ</sequence>
<dbReference type="EMBL" id="JAYFUM010000003">
    <property type="protein sequence ID" value="MEA5137941.1"/>
    <property type="molecule type" value="Genomic_DNA"/>
</dbReference>
<gene>
    <name evidence="2" type="ORF">VB248_02275</name>
</gene>
<keyword evidence="1" id="KW-0472">Membrane</keyword>
<keyword evidence="1" id="KW-0812">Transmembrane</keyword>